<feature type="domain" description="Glycosyltransferase 2-like" evidence="1">
    <location>
        <begin position="1"/>
        <end position="124"/>
    </location>
</feature>
<dbReference type="InterPro" id="IPR029044">
    <property type="entry name" value="Nucleotide-diphossugar_trans"/>
</dbReference>
<dbReference type="Pfam" id="PF00535">
    <property type="entry name" value="Glycos_transf_2"/>
    <property type="match status" value="1"/>
</dbReference>
<gene>
    <name evidence="2" type="ORF">A3F29_03300</name>
</gene>
<name>A0A1F7HIF8_9BACT</name>
<dbReference type="SUPFAM" id="SSF53448">
    <property type="entry name" value="Nucleotide-diphospho-sugar transferases"/>
    <property type="match status" value="1"/>
</dbReference>
<dbReference type="AlphaFoldDB" id="A0A1F7HIF8"/>
<dbReference type="EMBL" id="MFZV01000032">
    <property type="protein sequence ID" value="OGK31008.1"/>
    <property type="molecule type" value="Genomic_DNA"/>
</dbReference>
<dbReference type="Gene3D" id="3.90.550.10">
    <property type="entry name" value="Spore Coat Polysaccharide Biosynthesis Protein SpsA, Chain A"/>
    <property type="match status" value="1"/>
</dbReference>
<comment type="caution">
    <text evidence="2">The sequence shown here is derived from an EMBL/GenBank/DDBJ whole genome shotgun (WGS) entry which is preliminary data.</text>
</comment>
<sequence length="333" mass="39157">MPVYKGSHVITNALRSLYSQINEFKYEIIIGDDTPQKFEREIKKTKDIINSYHDGKIYYFRNKKNLGYPGNLKKIMAKAKNDIVFLLAQDDILSRDALQRTNDAFLLDKDIGAVTRPYFWFEDDINKPVRVVPPIDLRQNVVLSLQYDAEKTVLAVFGSIGQLSGLAFRKNYIDTPPHEYHVFTTHMYPFASIIKKYKCVFLKDYTVAVGIKDSQTRHVSSIYDISPTEQWVMMFADVYKEKKFEKIRKLGIKLIATHFTGLVQIKNYGSMKSFFKEIWILLKVRPQNILEPKFWFYCILTVFTPKFLLRKLTDWYKRNILSKTLPKISFEYD</sequence>
<evidence type="ECO:0000259" key="1">
    <source>
        <dbReference type="Pfam" id="PF00535"/>
    </source>
</evidence>
<evidence type="ECO:0000313" key="2">
    <source>
        <dbReference type="EMBL" id="OGK31008.1"/>
    </source>
</evidence>
<reference evidence="2 3" key="1">
    <citation type="journal article" date="2016" name="Nat. Commun.">
        <title>Thousands of microbial genomes shed light on interconnected biogeochemical processes in an aquifer system.</title>
        <authorList>
            <person name="Anantharaman K."/>
            <person name="Brown C.T."/>
            <person name="Hug L.A."/>
            <person name="Sharon I."/>
            <person name="Castelle C.J."/>
            <person name="Probst A.J."/>
            <person name="Thomas B.C."/>
            <person name="Singh A."/>
            <person name="Wilkins M.J."/>
            <person name="Karaoz U."/>
            <person name="Brodie E.L."/>
            <person name="Williams K.H."/>
            <person name="Hubbard S.S."/>
            <person name="Banfield J.F."/>
        </authorList>
    </citation>
    <scope>NUCLEOTIDE SEQUENCE [LARGE SCALE GENOMIC DNA]</scope>
</reference>
<dbReference type="InterPro" id="IPR001173">
    <property type="entry name" value="Glyco_trans_2-like"/>
</dbReference>
<organism evidence="2 3">
    <name type="scientific">Candidatus Roizmanbacteria bacterium RIFCSPHIGHO2_12_FULL_33_9</name>
    <dbReference type="NCBI Taxonomy" id="1802045"/>
    <lineage>
        <taxon>Bacteria</taxon>
        <taxon>Candidatus Roizmaniibacteriota</taxon>
    </lineage>
</organism>
<proteinExistence type="predicted"/>
<accession>A0A1F7HIF8</accession>
<dbReference type="Proteomes" id="UP000177199">
    <property type="component" value="Unassembled WGS sequence"/>
</dbReference>
<evidence type="ECO:0000313" key="3">
    <source>
        <dbReference type="Proteomes" id="UP000177199"/>
    </source>
</evidence>
<protein>
    <recommendedName>
        <fullName evidence="1">Glycosyltransferase 2-like domain-containing protein</fullName>
    </recommendedName>
</protein>